<dbReference type="OrthoDB" id="2195113at2759"/>
<dbReference type="PANTHER" id="PTHR31027:SF2">
    <property type="entry name" value="LEBERCILIN DOMAIN-CONTAINING PROTEIN"/>
    <property type="match status" value="1"/>
</dbReference>
<feature type="compositionally biased region" description="Acidic residues" evidence="2">
    <location>
        <begin position="470"/>
        <end position="494"/>
    </location>
</feature>
<gene>
    <name evidence="3" type="ORF">KFL_002640250</name>
</gene>
<dbReference type="InterPro" id="IPR039604">
    <property type="entry name" value="Bfr1"/>
</dbReference>
<keyword evidence="4" id="KW-1185">Reference proteome</keyword>
<name>A0A0U9HMU8_KLENI</name>
<feature type="compositionally biased region" description="Basic and acidic residues" evidence="2">
    <location>
        <begin position="20"/>
        <end position="43"/>
    </location>
</feature>
<dbReference type="GO" id="GO:1990904">
    <property type="term" value="C:ribonucleoprotein complex"/>
    <property type="evidence" value="ECO:0000318"/>
    <property type="project" value="GO_Central"/>
</dbReference>
<dbReference type="Proteomes" id="UP000054558">
    <property type="component" value="Unassembled WGS sequence"/>
</dbReference>
<feature type="compositionally biased region" description="Basic and acidic residues" evidence="2">
    <location>
        <begin position="432"/>
        <end position="469"/>
    </location>
</feature>
<dbReference type="STRING" id="105231.A0A0U9HMU8"/>
<proteinExistence type="predicted"/>
<feature type="coiled-coil region" evidence="1">
    <location>
        <begin position="43"/>
        <end position="133"/>
    </location>
</feature>
<dbReference type="GO" id="GO:0003729">
    <property type="term" value="F:mRNA binding"/>
    <property type="evidence" value="ECO:0000318"/>
    <property type="project" value="GO_Central"/>
</dbReference>
<dbReference type="AlphaFoldDB" id="A0A0U9HMU8"/>
<evidence type="ECO:0000256" key="2">
    <source>
        <dbReference type="SAM" id="MobiDB-lite"/>
    </source>
</evidence>
<feature type="region of interest" description="Disordered" evidence="2">
    <location>
        <begin position="371"/>
        <end position="393"/>
    </location>
</feature>
<evidence type="ECO:0000256" key="1">
    <source>
        <dbReference type="SAM" id="Coils"/>
    </source>
</evidence>
<dbReference type="GO" id="GO:0008298">
    <property type="term" value="P:intracellular mRNA localization"/>
    <property type="evidence" value="ECO:0000318"/>
    <property type="project" value="GO_Central"/>
</dbReference>
<feature type="compositionally biased region" description="Acidic residues" evidence="2">
    <location>
        <begin position="523"/>
        <end position="539"/>
    </location>
</feature>
<dbReference type="PANTHER" id="PTHR31027">
    <property type="entry name" value="NUCLEAR SEGREGATION PROTEIN BFR1"/>
    <property type="match status" value="1"/>
</dbReference>
<protein>
    <recommendedName>
        <fullName evidence="5">Nuclear segregation protein</fullName>
    </recommendedName>
</protein>
<evidence type="ECO:0008006" key="5">
    <source>
        <dbReference type="Google" id="ProtNLM"/>
    </source>
</evidence>
<dbReference type="EMBL" id="DF237213">
    <property type="protein sequence ID" value="GAQ86004.1"/>
    <property type="molecule type" value="Genomic_DNA"/>
</dbReference>
<dbReference type="GO" id="GO:0042175">
    <property type="term" value="C:nuclear outer membrane-endoplasmic reticulum membrane network"/>
    <property type="evidence" value="ECO:0000318"/>
    <property type="project" value="GO_Central"/>
</dbReference>
<reference evidence="3 4" key="1">
    <citation type="journal article" date="2014" name="Nat. Commun.">
        <title>Klebsormidium flaccidum genome reveals primary factors for plant terrestrial adaptation.</title>
        <authorList>
            <person name="Hori K."/>
            <person name="Maruyama F."/>
            <person name="Fujisawa T."/>
            <person name="Togashi T."/>
            <person name="Yamamoto N."/>
            <person name="Seo M."/>
            <person name="Sato S."/>
            <person name="Yamada T."/>
            <person name="Mori H."/>
            <person name="Tajima N."/>
            <person name="Moriyama T."/>
            <person name="Ikeuchi M."/>
            <person name="Watanabe M."/>
            <person name="Wada H."/>
            <person name="Kobayashi K."/>
            <person name="Saito M."/>
            <person name="Masuda T."/>
            <person name="Sasaki-Sekimoto Y."/>
            <person name="Mashiguchi K."/>
            <person name="Awai K."/>
            <person name="Shimojima M."/>
            <person name="Masuda S."/>
            <person name="Iwai M."/>
            <person name="Nobusawa T."/>
            <person name="Narise T."/>
            <person name="Kondo S."/>
            <person name="Saito H."/>
            <person name="Sato R."/>
            <person name="Murakawa M."/>
            <person name="Ihara Y."/>
            <person name="Oshima-Yamada Y."/>
            <person name="Ohtaka K."/>
            <person name="Satoh M."/>
            <person name="Sonobe K."/>
            <person name="Ishii M."/>
            <person name="Ohtani R."/>
            <person name="Kanamori-Sato M."/>
            <person name="Honoki R."/>
            <person name="Miyazaki D."/>
            <person name="Mochizuki H."/>
            <person name="Umetsu J."/>
            <person name="Higashi K."/>
            <person name="Shibata D."/>
            <person name="Kamiya Y."/>
            <person name="Sato N."/>
            <person name="Nakamura Y."/>
            <person name="Tabata S."/>
            <person name="Ida S."/>
            <person name="Kurokawa K."/>
            <person name="Ohta H."/>
        </authorList>
    </citation>
    <scope>NUCLEOTIDE SEQUENCE [LARGE SCALE GENOMIC DNA]</scope>
    <source>
        <strain evidence="3 4">NIES-2285</strain>
    </source>
</reference>
<feature type="compositionally biased region" description="Basic and acidic residues" evidence="2">
    <location>
        <begin position="495"/>
        <end position="522"/>
    </location>
</feature>
<organism evidence="3 4">
    <name type="scientific">Klebsormidium nitens</name>
    <name type="common">Green alga</name>
    <name type="synonym">Ulothrix nitens</name>
    <dbReference type="NCBI Taxonomy" id="105231"/>
    <lineage>
        <taxon>Eukaryota</taxon>
        <taxon>Viridiplantae</taxon>
        <taxon>Streptophyta</taxon>
        <taxon>Klebsormidiophyceae</taxon>
        <taxon>Klebsormidiales</taxon>
        <taxon>Klebsormidiaceae</taxon>
        <taxon>Klebsormidium</taxon>
    </lineage>
</organism>
<accession>A0A0U9HMU8</accession>
<sequence>MAEATVAADAPSTAPDAAPEGDHKVASKGERTERVKRLDRPNRAALEEEVAKLNQTVDQHQARIQEIKVLIDNKKAGRQGVSGEVAEARNKLNELVNHYKALIEEKNSIKEELKYIDQAREKAREEAKSLKSKLPYVRVEQIDEEVKKLEYKMHHTSLTMAEEKRTISQINELTKSREFVKVYNERMDKLSGEESSRGEVLERIRQKDAQINAIKAQESEQRRLLNSIRDKEQSHTADIPGLHQERSELYDKISELKKQGYELRQQFRAKEQEWYEREQEWRKQEGERRKAQRAVWDAERKVKEEAWKARQAENFVEPYTDEIIKCDQLTAMLQKYAPAQAAAAAAPKTEIKMPEGVSILKKDRDAGMDGWFGGLGGGSKKGKNKGGGAKDKSTEKLSLSLDALASLQSVSVAAPLTVGDVMGAIEKVKEKKVHYQELQKEERVKREAKAAAEKEGVVEKEETEGKAEGDKEEDEKETKEEDEADANDAEEETDAASKGETKAPEAKKVEANGVAKVEKKEDAAEEAAEEAEEAEEAKE</sequence>
<evidence type="ECO:0000313" key="4">
    <source>
        <dbReference type="Proteomes" id="UP000054558"/>
    </source>
</evidence>
<feature type="region of interest" description="Disordered" evidence="2">
    <location>
        <begin position="432"/>
        <end position="539"/>
    </location>
</feature>
<evidence type="ECO:0000313" key="3">
    <source>
        <dbReference type="EMBL" id="GAQ86004.1"/>
    </source>
</evidence>
<feature type="compositionally biased region" description="Low complexity" evidence="2">
    <location>
        <begin position="1"/>
        <end position="18"/>
    </location>
</feature>
<dbReference type="OMA" id="AHWKEDQ"/>
<feature type="region of interest" description="Disordered" evidence="2">
    <location>
        <begin position="1"/>
        <end position="43"/>
    </location>
</feature>
<dbReference type="GO" id="GO:0005783">
    <property type="term" value="C:endoplasmic reticulum"/>
    <property type="evidence" value="ECO:0000318"/>
    <property type="project" value="GO_Central"/>
</dbReference>
<keyword evidence="1" id="KW-0175">Coiled coil</keyword>